<feature type="compositionally biased region" description="Polar residues" evidence="3">
    <location>
        <begin position="685"/>
        <end position="695"/>
    </location>
</feature>
<evidence type="ECO:0000313" key="6">
    <source>
        <dbReference type="EMBL" id="KDQ54847.1"/>
    </source>
</evidence>
<feature type="region of interest" description="Disordered" evidence="3">
    <location>
        <begin position="164"/>
        <end position="224"/>
    </location>
</feature>
<dbReference type="OrthoDB" id="79452at2759"/>
<keyword evidence="1" id="KW-0343">GTPase activation</keyword>
<evidence type="ECO:0000256" key="2">
    <source>
        <dbReference type="PROSITE-ProRule" id="PRU01077"/>
    </source>
</evidence>
<dbReference type="Gene3D" id="1.10.555.10">
    <property type="entry name" value="Rho GTPase activation protein"/>
    <property type="match status" value="1"/>
</dbReference>
<evidence type="ECO:0000259" key="5">
    <source>
        <dbReference type="PROSITE" id="PS51741"/>
    </source>
</evidence>
<feature type="compositionally biased region" description="Low complexity" evidence="3">
    <location>
        <begin position="165"/>
        <end position="178"/>
    </location>
</feature>
<dbReference type="SUPFAM" id="SSF48350">
    <property type="entry name" value="GTPase activation domain, GAP"/>
    <property type="match status" value="1"/>
</dbReference>
<dbReference type="PANTHER" id="PTHR23176:SF134">
    <property type="entry name" value="RHO-TYPE GTPASE-ACTIVATING PROTEIN"/>
    <property type="match status" value="1"/>
</dbReference>
<dbReference type="STRING" id="933084.A0A067PU84"/>
<keyword evidence="7" id="KW-1185">Reference proteome</keyword>
<evidence type="ECO:0000256" key="3">
    <source>
        <dbReference type="SAM" id="MobiDB-lite"/>
    </source>
</evidence>
<accession>A0A067PU84</accession>
<organism evidence="6 7">
    <name type="scientific">Jaapia argillacea MUCL 33604</name>
    <dbReference type="NCBI Taxonomy" id="933084"/>
    <lineage>
        <taxon>Eukaryota</taxon>
        <taxon>Fungi</taxon>
        <taxon>Dikarya</taxon>
        <taxon>Basidiomycota</taxon>
        <taxon>Agaricomycotina</taxon>
        <taxon>Agaricomycetes</taxon>
        <taxon>Agaricomycetidae</taxon>
        <taxon>Jaapiales</taxon>
        <taxon>Jaapiaceae</taxon>
        <taxon>Jaapia</taxon>
    </lineage>
</organism>
<evidence type="ECO:0000259" key="4">
    <source>
        <dbReference type="PROSITE" id="PS50238"/>
    </source>
</evidence>
<keyword evidence="2" id="KW-0175">Coiled coil</keyword>
<dbReference type="GO" id="GO:0005096">
    <property type="term" value="F:GTPase activator activity"/>
    <property type="evidence" value="ECO:0007669"/>
    <property type="project" value="UniProtKB-KW"/>
</dbReference>
<dbReference type="InterPro" id="IPR031160">
    <property type="entry name" value="F_BAR_dom"/>
</dbReference>
<feature type="region of interest" description="Disordered" evidence="3">
    <location>
        <begin position="578"/>
        <end position="743"/>
    </location>
</feature>
<dbReference type="HOGENOM" id="CLU_008682_1_1_1"/>
<dbReference type="InterPro" id="IPR050729">
    <property type="entry name" value="Rho-GAP"/>
</dbReference>
<feature type="domain" description="Rho-GAP" evidence="4">
    <location>
        <begin position="383"/>
        <end position="578"/>
    </location>
</feature>
<evidence type="ECO:0008006" key="8">
    <source>
        <dbReference type="Google" id="ProtNLM"/>
    </source>
</evidence>
<dbReference type="Proteomes" id="UP000027265">
    <property type="component" value="Unassembled WGS sequence"/>
</dbReference>
<feature type="region of interest" description="Disordered" evidence="3">
    <location>
        <begin position="1"/>
        <end position="23"/>
    </location>
</feature>
<dbReference type="InterPro" id="IPR008936">
    <property type="entry name" value="Rho_GTPase_activation_prot"/>
</dbReference>
<dbReference type="PROSITE" id="PS51741">
    <property type="entry name" value="F_BAR"/>
    <property type="match status" value="1"/>
</dbReference>
<dbReference type="SMART" id="SM00324">
    <property type="entry name" value="RhoGAP"/>
    <property type="match status" value="1"/>
</dbReference>
<feature type="compositionally biased region" description="Pro residues" evidence="3">
    <location>
        <begin position="1"/>
        <end position="12"/>
    </location>
</feature>
<feature type="compositionally biased region" description="Pro residues" evidence="3">
    <location>
        <begin position="585"/>
        <end position="596"/>
    </location>
</feature>
<dbReference type="CDD" id="cd00159">
    <property type="entry name" value="RhoGAP"/>
    <property type="match status" value="1"/>
</dbReference>
<feature type="compositionally biased region" description="Polar residues" evidence="3">
    <location>
        <begin position="208"/>
        <end position="222"/>
    </location>
</feature>
<dbReference type="InParanoid" id="A0A067PU84"/>
<dbReference type="InterPro" id="IPR001060">
    <property type="entry name" value="FCH_dom"/>
</dbReference>
<reference evidence="7" key="1">
    <citation type="journal article" date="2014" name="Proc. Natl. Acad. Sci. U.S.A.">
        <title>Extensive sampling of basidiomycete genomes demonstrates inadequacy of the white-rot/brown-rot paradigm for wood decay fungi.</title>
        <authorList>
            <person name="Riley R."/>
            <person name="Salamov A.A."/>
            <person name="Brown D.W."/>
            <person name="Nagy L.G."/>
            <person name="Floudas D."/>
            <person name="Held B.W."/>
            <person name="Levasseur A."/>
            <person name="Lombard V."/>
            <person name="Morin E."/>
            <person name="Otillar R."/>
            <person name="Lindquist E.A."/>
            <person name="Sun H."/>
            <person name="LaButti K.M."/>
            <person name="Schmutz J."/>
            <person name="Jabbour D."/>
            <person name="Luo H."/>
            <person name="Baker S.E."/>
            <person name="Pisabarro A.G."/>
            <person name="Walton J.D."/>
            <person name="Blanchette R.A."/>
            <person name="Henrissat B."/>
            <person name="Martin F."/>
            <person name="Cullen D."/>
            <person name="Hibbett D.S."/>
            <person name="Grigoriev I.V."/>
        </authorList>
    </citation>
    <scope>NUCLEOTIDE SEQUENCE [LARGE SCALE GENOMIC DNA]</scope>
    <source>
        <strain evidence="7">MUCL 33604</strain>
    </source>
</reference>
<evidence type="ECO:0000313" key="7">
    <source>
        <dbReference type="Proteomes" id="UP000027265"/>
    </source>
</evidence>
<dbReference type="PROSITE" id="PS50238">
    <property type="entry name" value="RHOGAP"/>
    <property type="match status" value="1"/>
</dbReference>
<evidence type="ECO:0000256" key="1">
    <source>
        <dbReference type="ARBA" id="ARBA00022468"/>
    </source>
</evidence>
<dbReference type="PANTHER" id="PTHR23176">
    <property type="entry name" value="RHO/RAC/CDC GTPASE-ACTIVATING PROTEIN"/>
    <property type="match status" value="1"/>
</dbReference>
<sequence>MSAVPDPPPTPRPNQGDGQTEGPIPLFDLQLRFLTDSYLSFFQERKRVEEAYVDSLHKLHRKAKAVDGWLDDRGSLNTTRSAWSEIRDNVDREAQTRQAFLATLDADVLNPLTALKETQERTRKRIKEDLKESIAAHVDYAENTLPRLKRNYLRKCQEVDEHKAAAAAAQTPSSSTASFQTDNSQAPLKPVVTAPQPLRPLDRRPSVTAPTRNRSPSSSTALSDLAHQGKKQLNQLMTFLDKANTGKDGLPSRPDALRTVKAKREADEADKEYRRAVHWLETLRLRRTKILEGGYKSLELFIIESAETLKKVLEKYTDNMSATTTTETALSNHGRHVVDKISPSSDANVIASRISRSLASAIPKPVLYYNYFVGECSDLIFGVSLVDYATSRGLSDAEIPRVVRLCIQEIDKRGLETEGVYRVSGRHAVVQELQHKIERNEKAFKFNPGTDDVYAVASLLKLYLRELPDPVFKFPLQDRIQHTEDLTDHASNDFLLLRGKMRRLPPVHQATLKAVVEHLARVAACCDKTKMDAHNLAIIFGTVIFGEDEMPKAGDLLSLQNYKDSLMEDLITNSQTLFEDRDSPSPEPPLPLPPSVEPVAPTYGSSHTKVASVPPSYVSTNRPPEDFTPAMPARPANSIHPSARANYPKSDNDLPPIPRMPNPAEHNVPPPSLSPLPAEVPVTQADVSAVNSSPRGLSEGHEDPQRPSSPEAFTTAASSPTTSPPSRLPQQGPINPTDSGGVD</sequence>
<dbReference type="Pfam" id="PF00620">
    <property type="entry name" value="RhoGAP"/>
    <property type="match status" value="1"/>
</dbReference>
<dbReference type="EMBL" id="KL197727">
    <property type="protein sequence ID" value="KDQ54847.1"/>
    <property type="molecule type" value="Genomic_DNA"/>
</dbReference>
<dbReference type="Pfam" id="PF00611">
    <property type="entry name" value="FCH"/>
    <property type="match status" value="1"/>
</dbReference>
<dbReference type="InterPro" id="IPR000198">
    <property type="entry name" value="RhoGAP_dom"/>
</dbReference>
<dbReference type="AlphaFoldDB" id="A0A067PU84"/>
<gene>
    <name evidence="6" type="ORF">JAAARDRAFT_181517</name>
</gene>
<feature type="compositionally biased region" description="Polar residues" evidence="3">
    <location>
        <begin position="728"/>
        <end position="743"/>
    </location>
</feature>
<dbReference type="GO" id="GO:0005737">
    <property type="term" value="C:cytoplasm"/>
    <property type="evidence" value="ECO:0007669"/>
    <property type="project" value="TreeGrafter"/>
</dbReference>
<proteinExistence type="predicted"/>
<dbReference type="InterPro" id="IPR027267">
    <property type="entry name" value="AH/BAR_dom_sf"/>
</dbReference>
<feature type="compositionally biased region" description="Low complexity" evidence="3">
    <location>
        <begin position="708"/>
        <end position="721"/>
    </location>
</feature>
<dbReference type="SUPFAM" id="SSF103657">
    <property type="entry name" value="BAR/IMD domain-like"/>
    <property type="match status" value="1"/>
</dbReference>
<name>A0A067PU84_9AGAM</name>
<protein>
    <recommendedName>
        <fullName evidence="8">Rho-GAP domain-containing protein</fullName>
    </recommendedName>
</protein>
<dbReference type="Gene3D" id="1.20.1270.60">
    <property type="entry name" value="Arfaptin homology (AH) domain/BAR domain"/>
    <property type="match status" value="1"/>
</dbReference>
<dbReference type="GO" id="GO:0007165">
    <property type="term" value="P:signal transduction"/>
    <property type="evidence" value="ECO:0007669"/>
    <property type="project" value="InterPro"/>
</dbReference>
<feature type="domain" description="F-BAR" evidence="5">
    <location>
        <begin position="34"/>
        <end position="346"/>
    </location>
</feature>